<evidence type="ECO:0000313" key="2">
    <source>
        <dbReference type="EMBL" id="MBC2373638.1"/>
    </source>
</evidence>
<evidence type="ECO:0000313" key="3">
    <source>
        <dbReference type="Proteomes" id="UP000546244"/>
    </source>
</evidence>
<dbReference type="AlphaFoldDB" id="A0A7X1A9G1"/>
<feature type="transmembrane region" description="Helical" evidence="1">
    <location>
        <begin position="13"/>
        <end position="37"/>
    </location>
</feature>
<evidence type="ECO:0000256" key="1">
    <source>
        <dbReference type="SAM" id="Phobius"/>
    </source>
</evidence>
<keyword evidence="1" id="KW-0812">Transmembrane</keyword>
<dbReference type="Proteomes" id="UP000546244">
    <property type="component" value="Unassembled WGS sequence"/>
</dbReference>
<keyword evidence="1" id="KW-1133">Transmembrane helix</keyword>
<reference evidence="2 3" key="1">
    <citation type="submission" date="2020-03" db="EMBL/GenBank/DDBJ databases">
        <title>Soil Listeria distribution.</title>
        <authorList>
            <person name="Liao J."/>
            <person name="Wiedmann M."/>
        </authorList>
    </citation>
    <scope>NUCLEOTIDE SEQUENCE [LARGE SCALE GENOMIC DNA]</scope>
    <source>
        <strain evidence="2 3">FSL L7-1850</strain>
    </source>
</reference>
<proteinExistence type="predicted"/>
<sequence length="72" mass="8256">MVLLFGLEERRKIMYFLLSLSLIIFCLAVLIFALYRIGKRGERQSWIALTKRATLALTLMSVSLIIVALLKI</sequence>
<name>A0A7X1A9G1_9LIST</name>
<organism evidence="2 3">
    <name type="scientific">Listeria booriae</name>
    <dbReference type="NCBI Taxonomy" id="1552123"/>
    <lineage>
        <taxon>Bacteria</taxon>
        <taxon>Bacillati</taxon>
        <taxon>Bacillota</taxon>
        <taxon>Bacilli</taxon>
        <taxon>Bacillales</taxon>
        <taxon>Listeriaceae</taxon>
        <taxon>Listeria</taxon>
    </lineage>
</organism>
<feature type="transmembrane region" description="Helical" evidence="1">
    <location>
        <begin position="49"/>
        <end position="70"/>
    </location>
</feature>
<comment type="caution">
    <text evidence="2">The sequence shown here is derived from an EMBL/GenBank/DDBJ whole genome shotgun (WGS) entry which is preliminary data.</text>
</comment>
<gene>
    <name evidence="2" type="ORF">HBP98_16625</name>
</gene>
<protein>
    <submittedName>
        <fullName evidence="2">Uncharacterized protein</fullName>
    </submittedName>
</protein>
<keyword evidence="1" id="KW-0472">Membrane</keyword>
<accession>A0A7X1A9G1</accession>
<dbReference type="EMBL" id="JAARMV010000007">
    <property type="protein sequence ID" value="MBC2373638.1"/>
    <property type="molecule type" value="Genomic_DNA"/>
</dbReference>
<dbReference type="RefSeq" id="WP_185620014.1">
    <property type="nucleotide sequence ID" value="NZ_JAARMV010000007.1"/>
</dbReference>